<evidence type="ECO:0000313" key="3">
    <source>
        <dbReference type="Proteomes" id="UP001179181"/>
    </source>
</evidence>
<reference evidence="2 3" key="1">
    <citation type="submission" date="2020-03" db="EMBL/GenBank/DDBJ databases">
        <title>Genomic Encyclopedia of Type Strains, Phase IV (KMG-IV): sequencing the most valuable type-strain genomes for metagenomic binning, comparative biology and taxonomic classification.</title>
        <authorList>
            <person name="Goeker M."/>
        </authorList>
    </citation>
    <scope>NUCLEOTIDE SEQUENCE [LARGE SCALE GENOMIC DNA]</scope>
    <source>
        <strain evidence="2 3">DSM 102865</strain>
    </source>
</reference>
<feature type="transmembrane region" description="Helical" evidence="1">
    <location>
        <begin position="56"/>
        <end position="74"/>
    </location>
</feature>
<keyword evidence="1" id="KW-1133">Transmembrane helix</keyword>
<keyword evidence="1" id="KW-0812">Transmembrane</keyword>
<evidence type="ECO:0000256" key="1">
    <source>
        <dbReference type="SAM" id="Phobius"/>
    </source>
</evidence>
<dbReference type="RefSeq" id="WP_167271689.1">
    <property type="nucleotide sequence ID" value="NZ_JAASQJ010000003.1"/>
</dbReference>
<keyword evidence="3" id="KW-1185">Reference proteome</keyword>
<dbReference type="EMBL" id="JAASQJ010000003">
    <property type="protein sequence ID" value="NIJ53994.1"/>
    <property type="molecule type" value="Genomic_DNA"/>
</dbReference>
<dbReference type="Proteomes" id="UP001179181">
    <property type="component" value="Unassembled WGS sequence"/>
</dbReference>
<feature type="transmembrane region" description="Helical" evidence="1">
    <location>
        <begin position="89"/>
        <end position="108"/>
    </location>
</feature>
<comment type="caution">
    <text evidence="2">The sequence shown here is derived from an EMBL/GenBank/DDBJ whole genome shotgun (WGS) entry which is preliminary data.</text>
</comment>
<name>A0ABX0UPV8_9BACT</name>
<accession>A0ABX0UPV8</accession>
<evidence type="ECO:0000313" key="2">
    <source>
        <dbReference type="EMBL" id="NIJ53994.1"/>
    </source>
</evidence>
<proteinExistence type="predicted"/>
<feature type="transmembrane region" description="Helical" evidence="1">
    <location>
        <begin position="36"/>
        <end position="51"/>
    </location>
</feature>
<keyword evidence="1" id="KW-0472">Membrane</keyword>
<gene>
    <name evidence="2" type="ORF">FHS68_003176</name>
</gene>
<organism evidence="2 3">
    <name type="scientific">Dyadobacter arcticus</name>
    <dbReference type="NCBI Taxonomy" id="1078754"/>
    <lineage>
        <taxon>Bacteria</taxon>
        <taxon>Pseudomonadati</taxon>
        <taxon>Bacteroidota</taxon>
        <taxon>Cytophagia</taxon>
        <taxon>Cytophagales</taxon>
        <taxon>Spirosomataceae</taxon>
        <taxon>Dyadobacter</taxon>
    </lineage>
</organism>
<sequence>MKATFWGRRLFISTILVVVISALVVAAIKDAESVHLPYLVAVFSAISIGFAEPQKGWMLAIMQCALIMAGYFLFTQRPESKAQQELENFSLYGSIILTFAASFLGGFLRRAFNMK</sequence>
<protein>
    <submittedName>
        <fullName evidence="2">Uncharacterized protein</fullName>
    </submittedName>
</protein>